<reference evidence="4" key="3">
    <citation type="submission" date="2025-09" db="UniProtKB">
        <authorList>
            <consortium name="Ensembl"/>
        </authorList>
    </citation>
    <scope>IDENTIFICATION</scope>
</reference>
<name>A0A3P8UI42_CYNSE</name>
<dbReference type="OMA" id="IRTQFRV"/>
<dbReference type="InterPro" id="IPR018307">
    <property type="entry name" value="ABL9/DENND6_dom"/>
</dbReference>
<dbReference type="GeneTree" id="ENSGT00390000010255"/>
<proteinExistence type="inferred from homology"/>
<dbReference type="InterPro" id="IPR037516">
    <property type="entry name" value="Tripartite_DENN"/>
</dbReference>
<dbReference type="AlphaFoldDB" id="A0A3P8UI42"/>
<evidence type="ECO:0000313" key="5">
    <source>
        <dbReference type="Proteomes" id="UP000265120"/>
    </source>
</evidence>
<comment type="similarity">
    <text evidence="1">Belongs to the AVL9 family.</text>
</comment>
<evidence type="ECO:0000259" key="3">
    <source>
        <dbReference type="PROSITE" id="PS50211"/>
    </source>
</evidence>
<feature type="domain" description="UDENN" evidence="3">
    <location>
        <begin position="14"/>
        <end position="526"/>
    </location>
</feature>
<dbReference type="PROSITE" id="PS50211">
    <property type="entry name" value="DENN"/>
    <property type="match status" value="1"/>
</dbReference>
<dbReference type="Pfam" id="PF09794">
    <property type="entry name" value="Avl9"/>
    <property type="match status" value="1"/>
</dbReference>
<reference evidence="4 5" key="1">
    <citation type="journal article" date="2014" name="Nat. Genet.">
        <title>Whole-genome sequence of a flatfish provides insights into ZW sex chromosome evolution and adaptation to a benthic lifestyle.</title>
        <authorList>
            <person name="Chen S."/>
            <person name="Zhang G."/>
            <person name="Shao C."/>
            <person name="Huang Q."/>
            <person name="Liu G."/>
            <person name="Zhang P."/>
            <person name="Song W."/>
            <person name="An N."/>
            <person name="Chalopin D."/>
            <person name="Volff J.N."/>
            <person name="Hong Y."/>
            <person name="Li Q."/>
            <person name="Sha Z."/>
            <person name="Zhou H."/>
            <person name="Xie M."/>
            <person name="Yu Q."/>
            <person name="Liu Y."/>
            <person name="Xiang H."/>
            <person name="Wang N."/>
            <person name="Wu K."/>
            <person name="Yang C."/>
            <person name="Zhou Q."/>
            <person name="Liao X."/>
            <person name="Yang L."/>
            <person name="Hu Q."/>
            <person name="Zhang J."/>
            <person name="Meng L."/>
            <person name="Jin L."/>
            <person name="Tian Y."/>
            <person name="Lian J."/>
            <person name="Yang J."/>
            <person name="Miao G."/>
            <person name="Liu S."/>
            <person name="Liang Z."/>
            <person name="Yan F."/>
            <person name="Li Y."/>
            <person name="Sun B."/>
            <person name="Zhang H."/>
            <person name="Zhang J."/>
            <person name="Zhu Y."/>
            <person name="Du M."/>
            <person name="Zhao Y."/>
            <person name="Schartl M."/>
            <person name="Tang Q."/>
            <person name="Wang J."/>
        </authorList>
    </citation>
    <scope>NUCLEOTIDE SEQUENCE</scope>
</reference>
<evidence type="ECO:0000313" key="4">
    <source>
        <dbReference type="Ensembl" id="ENSCSEP00000002052.1"/>
    </source>
</evidence>
<evidence type="ECO:0000256" key="1">
    <source>
        <dbReference type="ARBA" id="ARBA00038178"/>
    </source>
</evidence>
<reference evidence="4" key="2">
    <citation type="submission" date="2025-08" db="UniProtKB">
        <authorList>
            <consortium name="Ensembl"/>
        </authorList>
    </citation>
    <scope>IDENTIFICATION</scope>
</reference>
<feature type="region of interest" description="Disordered" evidence="2">
    <location>
        <begin position="260"/>
        <end position="343"/>
    </location>
</feature>
<dbReference type="Proteomes" id="UP000265120">
    <property type="component" value="Chromosome 3"/>
</dbReference>
<dbReference type="Ensembl" id="ENSCSET00000002088.1">
    <property type="protein sequence ID" value="ENSCSEP00000002052.1"/>
    <property type="gene ID" value="ENSCSEG00000001274.1"/>
</dbReference>
<accession>A0A3P8UI42</accession>
<feature type="compositionally biased region" description="Basic and acidic residues" evidence="2">
    <location>
        <begin position="314"/>
        <end position="325"/>
    </location>
</feature>
<protein>
    <submittedName>
        <fullName evidence="4">AVL9 homolog (S. cerevisiase)</fullName>
    </submittedName>
</protein>
<sequence>MEPHGRDENRVPVLHIVVVGFHHKKGCQVEFSYPPLMPDEGHDSNLLPEEWKYLPFLALPDGAHNYQETVFFHLPPRSGDTKCVYGVSCYRQIALKVRQADVTRETVQKSVCVLSRVPLYGLVQAKLQLITHAYFEEKDFSQISILKELYDHMNGSLKGSVLEGSQVYLLSPRDLILNFRHKVLILFKLILLEKRVLFYVSPVNRLVGALMTVLSLFPMMEHGLVDSSHYRTRSSVSEELVLVDSTCGAEEFVSVSVTDFDTPVPEGEGLFEAPPTGEAPPSENSSLLKPPSRTSPESSESDWETLDPSSLEEAAPKEAELHEQSDSAFIPTPSTPITVQPQALSGQGNVVPGLVSGLEEDQYGLPLAVFTKGYLCLPYMALQQHHLLSDVAVRGFVAGATNILFHQQRHLSDAVVEVDEARILIQDPELRKVLSLTTADLRFADYLVKHVTENRDDVFLDGTGWEGGDEWIRAQFTLYLHSLLSSLFHESERLLTDYGAPFVSAWKITHNFRVWHSNKHPAMTAITPHPFQGQYSVADVKLRLSSVQNSERGKKLGNAMITTSRSVVQTGKAVQSVGGALTSAKSAMSTWFSTLAQP</sequence>
<evidence type="ECO:0000256" key="2">
    <source>
        <dbReference type="SAM" id="MobiDB-lite"/>
    </source>
</evidence>
<dbReference type="PANTHER" id="PTHR31017">
    <property type="entry name" value="LATE SECRETORY PATHWAY PROTEIN AVL9-RELATED"/>
    <property type="match status" value="1"/>
</dbReference>
<organism evidence="4 5">
    <name type="scientific">Cynoglossus semilaevis</name>
    <name type="common">Tongue sole</name>
    <dbReference type="NCBI Taxonomy" id="244447"/>
    <lineage>
        <taxon>Eukaryota</taxon>
        <taxon>Metazoa</taxon>
        <taxon>Chordata</taxon>
        <taxon>Craniata</taxon>
        <taxon>Vertebrata</taxon>
        <taxon>Euteleostomi</taxon>
        <taxon>Actinopterygii</taxon>
        <taxon>Neopterygii</taxon>
        <taxon>Teleostei</taxon>
        <taxon>Neoteleostei</taxon>
        <taxon>Acanthomorphata</taxon>
        <taxon>Carangaria</taxon>
        <taxon>Pleuronectiformes</taxon>
        <taxon>Pleuronectoidei</taxon>
        <taxon>Cynoglossidae</taxon>
        <taxon>Cynoglossinae</taxon>
        <taxon>Cynoglossus</taxon>
    </lineage>
</organism>
<dbReference type="InterPro" id="IPR051731">
    <property type="entry name" value="DENND11/AVL9_GEFs"/>
</dbReference>
<dbReference type="GO" id="GO:0005737">
    <property type="term" value="C:cytoplasm"/>
    <property type="evidence" value="ECO:0007669"/>
    <property type="project" value="TreeGrafter"/>
</dbReference>
<dbReference type="PANTHER" id="PTHR31017:SF1">
    <property type="entry name" value="LATE SECRETORY PATHWAY PROTEIN AVL9 HOMOLOG"/>
    <property type="match status" value="1"/>
</dbReference>
<keyword evidence="5" id="KW-1185">Reference proteome</keyword>